<name>A0A090AIN1_9ENTR</name>
<comment type="pathway">
    <text evidence="18">Nucleotide-sugar biosynthesis; UDP-N-acetyl-alpha-D-glucosamine biosynthesis; N-acetyl-alpha-D-glucosamine 1-phosphate from alpha-D-glucosamine 6-phosphate (route II): step 2/2.</text>
</comment>
<evidence type="ECO:0000256" key="3">
    <source>
        <dbReference type="ARBA" id="ARBA00007947"/>
    </source>
</evidence>
<evidence type="ECO:0000313" key="21">
    <source>
        <dbReference type="EMBL" id="BAP58273.1"/>
    </source>
</evidence>
<dbReference type="PROSITE" id="PS00101">
    <property type="entry name" value="HEXAPEP_TRANSFERASES"/>
    <property type="match status" value="1"/>
</dbReference>
<organism evidence="21 22">
    <name type="scientific">Candidatus Tachikawaea gelatinosa</name>
    <dbReference type="NCBI Taxonomy" id="1410383"/>
    <lineage>
        <taxon>Bacteria</taxon>
        <taxon>Pseudomonadati</taxon>
        <taxon>Pseudomonadota</taxon>
        <taxon>Gammaproteobacteria</taxon>
        <taxon>Enterobacterales</taxon>
        <taxon>Enterobacteriaceae</taxon>
        <taxon>Candidatus Tachikawaea</taxon>
    </lineage>
</organism>
<dbReference type="SUPFAM" id="SSF51161">
    <property type="entry name" value="Trimeric LpxA-like enzymes"/>
    <property type="match status" value="1"/>
</dbReference>
<dbReference type="PANTHER" id="PTHR43584">
    <property type="entry name" value="NUCLEOTIDYL TRANSFERASE"/>
    <property type="match status" value="1"/>
</dbReference>
<feature type="region of interest" description="Pyrophosphorylase" evidence="18">
    <location>
        <begin position="1"/>
        <end position="230"/>
    </location>
</feature>
<dbReference type="UniPathway" id="UPA00113">
    <property type="reaction ID" value="UER00532"/>
</dbReference>
<proteinExistence type="inferred from homology"/>
<dbReference type="InterPro" id="IPR001451">
    <property type="entry name" value="Hexapep"/>
</dbReference>
<dbReference type="EC" id="2.7.7.23" evidence="18"/>
<dbReference type="GO" id="GO:0016020">
    <property type="term" value="C:membrane"/>
    <property type="evidence" value="ECO:0007669"/>
    <property type="project" value="GOC"/>
</dbReference>
<dbReference type="InterPro" id="IPR011004">
    <property type="entry name" value="Trimer_LpxA-like_sf"/>
</dbReference>
<comment type="subunit">
    <text evidence="18">Homotrimer.</text>
</comment>
<dbReference type="GO" id="GO:0000902">
    <property type="term" value="P:cell morphogenesis"/>
    <property type="evidence" value="ECO:0007669"/>
    <property type="project" value="UniProtKB-UniRule"/>
</dbReference>
<protein>
    <recommendedName>
        <fullName evidence="18">Bifunctional protein GlmU</fullName>
    </recommendedName>
    <domain>
        <recommendedName>
            <fullName evidence="18">UDP-N-acetylglucosamine pyrophosphorylase</fullName>
            <ecNumber evidence="18">2.7.7.23</ecNumber>
        </recommendedName>
        <alternativeName>
            <fullName evidence="18">N-acetylglucosamine-1-phosphate uridyltransferase</fullName>
        </alternativeName>
    </domain>
    <domain>
        <recommendedName>
            <fullName evidence="18">Glucosamine-1-phosphate N-acetyltransferase</fullName>
            <ecNumber evidence="18">2.3.1.157</ecNumber>
        </recommendedName>
    </domain>
</protein>
<feature type="binding site" evidence="18">
    <location>
        <begin position="104"/>
        <end position="106"/>
    </location>
    <ligand>
        <name>UDP-N-acetyl-alpha-D-glucosamine</name>
        <dbReference type="ChEBI" id="CHEBI:57705"/>
    </ligand>
</feature>
<feature type="binding site" evidence="18">
    <location>
        <position position="378"/>
    </location>
    <ligand>
        <name>UDP-N-acetyl-alpha-D-glucosamine</name>
        <dbReference type="ChEBI" id="CHEBI:57705"/>
    </ligand>
</feature>
<dbReference type="GO" id="GO:0000287">
    <property type="term" value="F:magnesium ion binding"/>
    <property type="evidence" value="ECO:0007669"/>
    <property type="project" value="UniProtKB-UniRule"/>
</dbReference>
<keyword evidence="22" id="KW-1185">Reference proteome</keyword>
<comment type="subcellular location">
    <subcellularLocation>
        <location evidence="1 18">Cytoplasm</location>
    </subcellularLocation>
</comment>
<keyword evidence="8 18" id="KW-0677">Repeat</keyword>
<evidence type="ECO:0000256" key="11">
    <source>
        <dbReference type="ARBA" id="ARBA00022984"/>
    </source>
</evidence>
<comment type="pathway">
    <text evidence="18">Nucleotide-sugar biosynthesis; UDP-N-acetyl-alpha-D-glucosamine biosynthesis; UDP-N-acetyl-alpha-D-glucosamine from N-acetyl-alpha-D-glucosamine 1-phosphate: step 1/1.</text>
</comment>
<dbReference type="Pfam" id="PF12804">
    <property type="entry name" value="NTP_transf_3"/>
    <property type="match status" value="1"/>
</dbReference>
<dbReference type="GO" id="GO:0005737">
    <property type="term" value="C:cytoplasm"/>
    <property type="evidence" value="ECO:0007669"/>
    <property type="project" value="UniProtKB-SubCell"/>
</dbReference>
<dbReference type="InterPro" id="IPR038009">
    <property type="entry name" value="GlmU_C_LbH"/>
</dbReference>
<dbReference type="OrthoDB" id="9775031at2"/>
<comment type="catalytic activity">
    <reaction evidence="15 18">
        <text>alpha-D-glucosamine 1-phosphate + acetyl-CoA = N-acetyl-alpha-D-glucosamine 1-phosphate + CoA + H(+)</text>
        <dbReference type="Rhea" id="RHEA:13725"/>
        <dbReference type="ChEBI" id="CHEBI:15378"/>
        <dbReference type="ChEBI" id="CHEBI:57287"/>
        <dbReference type="ChEBI" id="CHEBI:57288"/>
        <dbReference type="ChEBI" id="CHEBI:57776"/>
        <dbReference type="ChEBI" id="CHEBI:58516"/>
        <dbReference type="EC" id="2.3.1.157"/>
    </reaction>
</comment>
<dbReference type="InterPro" id="IPR056729">
    <property type="entry name" value="GMPPB_C"/>
</dbReference>
<reference evidence="22" key="1">
    <citation type="submission" date="2013-11" db="EMBL/GenBank/DDBJ databases">
        <title>Symbiont-containing voluminous jelly as an extraordinary maternal gift for overwintering insect nymphs.</title>
        <authorList>
            <person name="Kaiwa N."/>
            <person name="Hosokawa T."/>
            <person name="Nikoh N."/>
            <person name="Meng X.Y."/>
            <person name="Tanahashi M."/>
            <person name="Moriyama M."/>
            <person name="Maeda T."/>
            <person name="Yamaguchi K."/>
            <person name="Shigenobu S."/>
            <person name="Ito M."/>
            <person name="Fukatsu T."/>
        </authorList>
    </citation>
    <scope>NUCLEOTIDE SEQUENCE [LARGE SCALE GENOMIC DNA]</scope>
    <source>
        <strain evidence="22">UwTKB</strain>
    </source>
</reference>
<dbReference type="CDD" id="cd03353">
    <property type="entry name" value="LbH_GlmU_C"/>
    <property type="match status" value="1"/>
</dbReference>
<evidence type="ECO:0000259" key="19">
    <source>
        <dbReference type="Pfam" id="PF12804"/>
    </source>
</evidence>
<evidence type="ECO:0000256" key="18">
    <source>
        <dbReference type="HAMAP-Rule" id="MF_01631"/>
    </source>
</evidence>
<dbReference type="GO" id="GO:0009252">
    <property type="term" value="P:peptidoglycan biosynthetic process"/>
    <property type="evidence" value="ECO:0007669"/>
    <property type="project" value="UniProtKB-UniRule"/>
</dbReference>
<feature type="active site" description="Proton acceptor" evidence="18">
    <location>
        <position position="364"/>
    </location>
</feature>
<evidence type="ECO:0000256" key="14">
    <source>
        <dbReference type="ARBA" id="ARBA00023316"/>
    </source>
</evidence>
<feature type="binding site" evidence="18">
    <location>
        <position position="352"/>
    </location>
    <ligand>
        <name>UDP-N-acetyl-alpha-D-glucosamine</name>
        <dbReference type="ChEBI" id="CHEBI:57705"/>
    </ligand>
</feature>
<dbReference type="Pfam" id="PF00132">
    <property type="entry name" value="Hexapep"/>
    <property type="match status" value="1"/>
</dbReference>
<evidence type="ECO:0000256" key="16">
    <source>
        <dbReference type="ARBA" id="ARBA00048493"/>
    </source>
</evidence>
<evidence type="ECO:0000256" key="17">
    <source>
        <dbReference type="ARBA" id="ARBA00049628"/>
    </source>
</evidence>
<dbReference type="NCBIfam" id="TIGR01173">
    <property type="entry name" value="glmU"/>
    <property type="match status" value="1"/>
</dbReference>
<dbReference type="InterPro" id="IPR005882">
    <property type="entry name" value="Bifunctional_GlmU"/>
</dbReference>
<dbReference type="Proteomes" id="UP000031627">
    <property type="component" value="Chromosome"/>
</dbReference>
<feature type="binding site" evidence="18">
    <location>
        <position position="155"/>
    </location>
    <ligand>
        <name>UDP-N-acetyl-alpha-D-glucosamine</name>
        <dbReference type="ChEBI" id="CHEBI:57705"/>
    </ligand>
</feature>
<dbReference type="UniPathway" id="UPA00973"/>
<dbReference type="RefSeq" id="WP_041062256.1">
    <property type="nucleotide sequence ID" value="NZ_AP014521.1"/>
</dbReference>
<dbReference type="PANTHER" id="PTHR43584:SF3">
    <property type="entry name" value="BIFUNCTIONAL PROTEIN GLMU"/>
    <property type="match status" value="1"/>
</dbReference>
<dbReference type="GO" id="GO:0019134">
    <property type="term" value="F:glucosamine-1-phosphate N-acetyltransferase activity"/>
    <property type="evidence" value="ECO:0007669"/>
    <property type="project" value="UniProtKB-UniRule"/>
</dbReference>
<evidence type="ECO:0000256" key="13">
    <source>
        <dbReference type="ARBA" id="ARBA00023315"/>
    </source>
</evidence>
<dbReference type="SUPFAM" id="SSF53448">
    <property type="entry name" value="Nucleotide-diphospho-sugar transferases"/>
    <property type="match status" value="1"/>
</dbReference>
<dbReference type="CDD" id="cd02540">
    <property type="entry name" value="GT2_GlmU_N_bac"/>
    <property type="match status" value="1"/>
</dbReference>
<evidence type="ECO:0000256" key="15">
    <source>
        <dbReference type="ARBA" id="ARBA00048247"/>
    </source>
</evidence>
<dbReference type="Gene3D" id="3.90.550.10">
    <property type="entry name" value="Spore Coat Polysaccharide Biosynthesis Protein SpsA, Chain A"/>
    <property type="match status" value="1"/>
</dbReference>
<feature type="binding site" evidence="18">
    <location>
        <position position="141"/>
    </location>
    <ligand>
        <name>UDP-N-acetyl-alpha-D-glucosamine</name>
        <dbReference type="ChEBI" id="CHEBI:57705"/>
    </ligand>
</feature>
<dbReference type="EC" id="2.3.1.157" evidence="18"/>
<keyword evidence="13 18" id="KW-0012">Acyltransferase</keyword>
<feature type="binding site" evidence="18">
    <location>
        <position position="77"/>
    </location>
    <ligand>
        <name>UDP-N-acetyl-alpha-D-glucosamine</name>
        <dbReference type="ChEBI" id="CHEBI:57705"/>
    </ligand>
</feature>
<dbReference type="InterPro" id="IPR029044">
    <property type="entry name" value="Nucleotide-diphossugar_trans"/>
</dbReference>
<keyword evidence="14 18" id="KW-0961">Cell wall biogenesis/degradation</keyword>
<dbReference type="GO" id="GO:0008360">
    <property type="term" value="P:regulation of cell shape"/>
    <property type="evidence" value="ECO:0007669"/>
    <property type="project" value="UniProtKB-KW"/>
</dbReference>
<comment type="cofactor">
    <cofactor evidence="18">
        <name>Mg(2+)</name>
        <dbReference type="ChEBI" id="CHEBI:18420"/>
    </cofactor>
    <text evidence="18">Binds 1 Mg(2+) ion per subunit.</text>
</comment>
<evidence type="ECO:0000256" key="10">
    <source>
        <dbReference type="ARBA" id="ARBA00022960"/>
    </source>
</evidence>
<comment type="pathway">
    <text evidence="18">Bacterial outer membrane biogenesis; LPS lipid A biosynthesis.</text>
</comment>
<keyword evidence="6 18" id="KW-0548">Nucleotidyltransferase</keyword>
<feature type="binding site" evidence="18">
    <location>
        <begin position="82"/>
        <end position="83"/>
    </location>
    <ligand>
        <name>UDP-N-acetyl-alpha-D-glucosamine</name>
        <dbReference type="ChEBI" id="CHEBI:57705"/>
    </ligand>
</feature>
<comment type="catalytic activity">
    <reaction evidence="16 18">
        <text>N-acetyl-alpha-D-glucosamine 1-phosphate + UTP + H(+) = UDP-N-acetyl-alpha-D-glucosamine + diphosphate</text>
        <dbReference type="Rhea" id="RHEA:13509"/>
        <dbReference type="ChEBI" id="CHEBI:15378"/>
        <dbReference type="ChEBI" id="CHEBI:33019"/>
        <dbReference type="ChEBI" id="CHEBI:46398"/>
        <dbReference type="ChEBI" id="CHEBI:57705"/>
        <dbReference type="ChEBI" id="CHEBI:57776"/>
        <dbReference type="EC" id="2.7.7.23"/>
    </reaction>
</comment>
<keyword evidence="12 18" id="KW-0511">Multifunctional enzyme</keyword>
<gene>
    <name evidence="18 21" type="primary">glmU</name>
    <name evidence="21" type="ORF">TGUWTKB_0100</name>
</gene>
<dbReference type="GO" id="GO:0009245">
    <property type="term" value="P:lipid A biosynthetic process"/>
    <property type="evidence" value="ECO:0007669"/>
    <property type="project" value="UniProtKB-UniRule"/>
</dbReference>
<comment type="function">
    <text evidence="17 18">Catalyzes the last two sequential reactions in the de novo biosynthetic pathway for UDP-N-acetylglucosamine (UDP-GlcNAc). The C-terminal domain catalyzes the transfer of acetyl group from acetyl coenzyme A to glucosamine-1-phosphate (GlcN-1-P) to produce N-acetylglucosamine-1-phosphate (GlcNAc-1-P), which is converted into UDP-GlcNAc by the transfer of uridine 5-monophosphate (from uridine 5-triphosphate), a reaction catalyzed by the N-terminal domain.</text>
</comment>
<evidence type="ECO:0000313" key="22">
    <source>
        <dbReference type="Proteomes" id="UP000031627"/>
    </source>
</evidence>
<feature type="binding site" evidence="18">
    <location>
        <position position="228"/>
    </location>
    <ligand>
        <name>Mg(2+)</name>
        <dbReference type="ChEBI" id="CHEBI:18420"/>
    </ligand>
</feature>
<comment type="caution">
    <text evidence="18">Lacks conserved residue(s) required for the propagation of feature annotation.</text>
</comment>
<feature type="binding site" evidence="18">
    <location>
        <position position="228"/>
    </location>
    <ligand>
        <name>UDP-N-acetyl-alpha-D-glucosamine</name>
        <dbReference type="ChEBI" id="CHEBI:57705"/>
    </ligand>
</feature>
<dbReference type="HAMAP" id="MF_01631">
    <property type="entry name" value="GlmU"/>
    <property type="match status" value="1"/>
</dbReference>
<evidence type="ECO:0000256" key="4">
    <source>
        <dbReference type="ARBA" id="ARBA00022490"/>
    </source>
</evidence>
<comment type="similarity">
    <text evidence="3 18">In the N-terminal section; belongs to the N-acetylglucosamine-1-phosphate uridyltransferase family.</text>
</comment>
<accession>A0A090AIN1</accession>
<sequence length="456" mass="51540">MSDRKIIVLILAAGNSNRMNSDLSKVLHNFSGKPLIQYVLDAAKSINPYIIYLIHNKNNEKLLKNLLSYSKLYWILQKNNLGTANAVNMVCPYFKDKEEVLILYGDVPLISQKTLKKLIKFKKNNDLVIITKYLKKNNDYGRILRKNSKVVKIIESKNATKEQLSISEVYTGILIANSADLKRWIPNVKRDHINNEYLLTDIIHFAYQENKKIAVIHPQFIEETDGINNQYELKKLEKIYQKKRIKKLLIDGVILNDPDHFYLKGEMIYGKNLEIDTNVKLNGKVILGKNVTISSGCIISNSTIGDNCQIKPFSIIEDTIVSSFCIIGPFAHLHSNNIINSNSYIGNFVEMKEVTFGDNSKTKHLSYVGNASIGKNVNIGAGTITCNFDGKNKHPTTIGNNVFIGSNTEIIAPLVIEDNAIIAAGTTVKKNVKEKELVYNKKKQIHISNWKNIKKS</sequence>
<feature type="binding site" evidence="18">
    <location>
        <position position="25"/>
    </location>
    <ligand>
        <name>UDP-N-acetyl-alpha-D-glucosamine</name>
        <dbReference type="ChEBI" id="CHEBI:57705"/>
    </ligand>
</feature>
<dbReference type="GO" id="GO:0071555">
    <property type="term" value="P:cell wall organization"/>
    <property type="evidence" value="ECO:0007669"/>
    <property type="project" value="UniProtKB-KW"/>
</dbReference>
<dbReference type="InterPro" id="IPR025877">
    <property type="entry name" value="MobA-like_NTP_Trfase"/>
</dbReference>
<evidence type="ECO:0000259" key="20">
    <source>
        <dbReference type="Pfam" id="PF25087"/>
    </source>
</evidence>
<evidence type="ECO:0000256" key="6">
    <source>
        <dbReference type="ARBA" id="ARBA00022695"/>
    </source>
</evidence>
<dbReference type="InterPro" id="IPR050065">
    <property type="entry name" value="GlmU-like"/>
</dbReference>
<evidence type="ECO:0000256" key="1">
    <source>
        <dbReference type="ARBA" id="ARBA00004496"/>
    </source>
</evidence>
<keyword evidence="10 18" id="KW-0133">Cell shape</keyword>
<feature type="region of interest" description="N-acetyltransferase" evidence="18">
    <location>
        <begin position="252"/>
        <end position="456"/>
    </location>
</feature>
<feature type="region of interest" description="Linker" evidence="18">
    <location>
        <begin position="231"/>
        <end position="251"/>
    </location>
</feature>
<dbReference type="AlphaFoldDB" id="A0A090AIN1"/>
<keyword evidence="4 18" id="KW-0963">Cytoplasm</keyword>
<dbReference type="Pfam" id="PF25087">
    <property type="entry name" value="GMPPB_C"/>
    <property type="match status" value="1"/>
</dbReference>
<dbReference type="KEGG" id="sbw:TGUWTKB_0100"/>
<dbReference type="STRING" id="1410383.TGUWTKB_0100"/>
<dbReference type="InterPro" id="IPR018357">
    <property type="entry name" value="Hexapep_transf_CS"/>
</dbReference>
<evidence type="ECO:0000256" key="5">
    <source>
        <dbReference type="ARBA" id="ARBA00022679"/>
    </source>
</evidence>
<evidence type="ECO:0000256" key="9">
    <source>
        <dbReference type="ARBA" id="ARBA00022842"/>
    </source>
</evidence>
<evidence type="ECO:0000256" key="7">
    <source>
        <dbReference type="ARBA" id="ARBA00022723"/>
    </source>
</evidence>
<dbReference type="GO" id="GO:0003977">
    <property type="term" value="F:UDP-N-acetylglucosamine diphosphorylase activity"/>
    <property type="evidence" value="ECO:0007669"/>
    <property type="project" value="UniProtKB-UniRule"/>
</dbReference>
<feature type="domain" description="MobA-like NTP transferase" evidence="19">
    <location>
        <begin position="8"/>
        <end position="133"/>
    </location>
</feature>
<feature type="domain" description="Mannose-1-phosphate guanyltransferase C-terminal" evidence="20">
    <location>
        <begin position="264"/>
        <end position="346"/>
    </location>
</feature>
<feature type="binding site" evidence="18">
    <location>
        <position position="381"/>
    </location>
    <ligand>
        <name>acetyl-CoA</name>
        <dbReference type="ChEBI" id="CHEBI:57288"/>
    </ligand>
</feature>
<dbReference type="GO" id="GO:0006048">
    <property type="term" value="P:UDP-N-acetylglucosamine biosynthetic process"/>
    <property type="evidence" value="ECO:0007669"/>
    <property type="project" value="UniProtKB-UniPathway"/>
</dbReference>
<feature type="binding site" evidence="18">
    <location>
        <position position="424"/>
    </location>
    <ligand>
        <name>acetyl-CoA</name>
        <dbReference type="ChEBI" id="CHEBI:57288"/>
    </ligand>
</feature>
<feature type="binding site" evidence="18">
    <location>
        <begin position="11"/>
        <end position="14"/>
    </location>
    <ligand>
        <name>UDP-N-acetyl-alpha-D-glucosamine</name>
        <dbReference type="ChEBI" id="CHEBI:57705"/>
    </ligand>
</feature>
<feature type="binding site" evidence="18">
    <location>
        <position position="406"/>
    </location>
    <ligand>
        <name>acetyl-CoA</name>
        <dbReference type="ChEBI" id="CHEBI:57288"/>
    </ligand>
</feature>
<feature type="binding site" evidence="18">
    <location>
        <position position="106"/>
    </location>
    <ligand>
        <name>Mg(2+)</name>
        <dbReference type="ChEBI" id="CHEBI:18420"/>
    </ligand>
</feature>
<keyword evidence="5 18" id="KW-0808">Transferase</keyword>
<dbReference type="HOGENOM" id="CLU_029499_15_2_6"/>
<dbReference type="Gene3D" id="2.160.10.10">
    <property type="entry name" value="Hexapeptide repeat proteins"/>
    <property type="match status" value="1"/>
</dbReference>
<reference evidence="21 22" key="2">
    <citation type="journal article" date="2014" name="Curr. Biol.">
        <title>Symbiont-Supplemented Maternal Investment Underpinning Host's Ecological Adaptation.</title>
        <authorList>
            <person name="Kaiwa N."/>
            <person name="Hosokawa T."/>
            <person name="Nikoh N."/>
            <person name="Tanahashi M."/>
            <person name="Moriyama M."/>
            <person name="Meng X.Y."/>
            <person name="Maeda T."/>
            <person name="Yamaguchi K."/>
            <person name="Shigenobu S."/>
            <person name="Ito M."/>
            <person name="Fukatsu T."/>
        </authorList>
    </citation>
    <scope>NUCLEOTIDE SEQUENCE [LARGE SCALE GENOMIC DNA]</scope>
    <source>
        <strain evidence="21 22">UwTKB</strain>
    </source>
</reference>
<dbReference type="EMBL" id="AP014521">
    <property type="protein sequence ID" value="BAP58273.1"/>
    <property type="molecule type" value="Genomic_DNA"/>
</dbReference>
<evidence type="ECO:0000256" key="8">
    <source>
        <dbReference type="ARBA" id="ARBA00022737"/>
    </source>
</evidence>
<feature type="binding site" evidence="18">
    <location>
        <position position="367"/>
    </location>
    <ligand>
        <name>UDP-N-acetyl-alpha-D-glucosamine</name>
        <dbReference type="ChEBI" id="CHEBI:57705"/>
    </ligand>
</feature>
<evidence type="ECO:0000256" key="2">
    <source>
        <dbReference type="ARBA" id="ARBA00007707"/>
    </source>
</evidence>
<keyword evidence="9 18" id="KW-0460">Magnesium</keyword>
<evidence type="ECO:0000256" key="12">
    <source>
        <dbReference type="ARBA" id="ARBA00023268"/>
    </source>
</evidence>
<keyword evidence="7 18" id="KW-0479">Metal-binding</keyword>
<keyword evidence="11 18" id="KW-0573">Peptidoglycan synthesis</keyword>
<comment type="similarity">
    <text evidence="2 18">In the C-terminal section; belongs to the transferase hexapeptide repeat family.</text>
</comment>